<accession>A0ABW0P1X9</accession>
<feature type="region of interest" description="Disordered" evidence="15">
    <location>
        <begin position="319"/>
        <end position="343"/>
    </location>
</feature>
<protein>
    <recommendedName>
        <fullName evidence="12">P-type Zn(2+) transporter</fullName>
        <ecNumber evidence="12">7.2.2.12</ecNumber>
    </recommendedName>
</protein>
<dbReference type="SUPFAM" id="SSF55008">
    <property type="entry name" value="HMA, heavy metal-associated domain"/>
    <property type="match status" value="1"/>
</dbReference>
<dbReference type="NCBIfam" id="TIGR01525">
    <property type="entry name" value="ATPase-IB_hvy"/>
    <property type="match status" value="1"/>
</dbReference>
<dbReference type="RefSeq" id="WP_377817189.1">
    <property type="nucleotide sequence ID" value="NZ_JBHSLU010000040.1"/>
</dbReference>
<evidence type="ECO:0000256" key="3">
    <source>
        <dbReference type="ARBA" id="ARBA00022475"/>
    </source>
</evidence>
<evidence type="ECO:0000256" key="1">
    <source>
        <dbReference type="ARBA" id="ARBA00004651"/>
    </source>
</evidence>
<dbReference type="PROSITE" id="PS01229">
    <property type="entry name" value="COF_2"/>
    <property type="match status" value="1"/>
</dbReference>
<comment type="caution">
    <text evidence="17">The sequence shown here is derived from an EMBL/GenBank/DDBJ whole genome shotgun (WGS) entry which is preliminary data.</text>
</comment>
<evidence type="ECO:0000256" key="13">
    <source>
        <dbReference type="ARBA" id="ARBA00047308"/>
    </source>
</evidence>
<dbReference type="Gene3D" id="3.40.50.1000">
    <property type="entry name" value="HAD superfamily/HAD-like"/>
    <property type="match status" value="1"/>
</dbReference>
<dbReference type="Pfam" id="PF00122">
    <property type="entry name" value="E1-E2_ATPase"/>
    <property type="match status" value="1"/>
</dbReference>
<keyword evidence="5 14" id="KW-0812">Transmembrane</keyword>
<evidence type="ECO:0000256" key="7">
    <source>
        <dbReference type="ARBA" id="ARBA00022741"/>
    </source>
</evidence>
<feature type="compositionally biased region" description="Low complexity" evidence="15">
    <location>
        <begin position="35"/>
        <end position="48"/>
    </location>
</feature>
<sequence>MSQPDSALAPKLPDVVAAAPASCGSACCGGHDHAPPAAAAASAPHSHGPGCGHDHDHEHDHDHAHGHSHAEPAAEALPEHEPGALLWQVQGMDCGNCAQTIRAALERLPGVSGIRISVTKETLALRLDERLTPPEAIESRIATLGYKPSRLAATQAVSLRREAPSAWWRQAKGRLAIASGALVALAYLVSVLAPGWHDPLFITASLIAAAPVARRAIVSALAGAPFTIEMLMTIAVAGALVIGAAEEAAIVVFLFCVGEVLEGVAAEKARSGIRSLAALVPQTAWLEEGGTVREVAAETLRIGQSVLVRPGDRIPADGTVLTGTSSVDEAPITGESMPKAKEPGSEVFAGTVNHEAALTVRVGRAAQDTMIARIVALVAEAQDAKAPTERFIDRFSRIYMPFIVGLSLLVAVLPPLLAGGTWGEWIYRGLALLLIGCPCALVISVPAAIASSLATAARRGLLIKGGAVIEALAGVDTVAFDKTGTLTIGRPVVTDVVALEAAEPRVLALAAAVERRSSHPLAAAIVARAEAEAVATVMAEDVAAVPGKGMAGTIGEAAVFVGAPRHAAAWAPLPEAALAAIDRLEGEGKTVVVVVSAARAVGLLALRDEPRPDAAAAIGRLNAMGIRPLMLTGDNPRAAAAVGEALGVAVTAGMLPADKAKAVAELARGGRVAMVGDGINDAPALASAQVGIAMGSGTRVAIEAADAALLHDRVGDVPALIGLARATMANIRQNIALALGLKAVFLVTTVIGTTGLWVAILADTGGTVLVTLNALRLLGYFRSEAATARTATPETARPVLGTG</sequence>
<feature type="transmembrane region" description="Helical" evidence="14">
    <location>
        <begin position="398"/>
        <end position="418"/>
    </location>
</feature>
<evidence type="ECO:0000256" key="8">
    <source>
        <dbReference type="ARBA" id="ARBA00022840"/>
    </source>
</evidence>
<proteinExistence type="inferred from homology"/>
<dbReference type="EC" id="7.2.2.12" evidence="12"/>
<comment type="similarity">
    <text evidence="2 14">Belongs to the cation transport ATPase (P-type) (TC 3.A.3) family. Type IB subfamily.</text>
</comment>
<keyword evidence="9" id="KW-1278">Translocase</keyword>
<dbReference type="NCBIfam" id="TIGR01512">
    <property type="entry name" value="ATPase-IB2_Cd"/>
    <property type="match status" value="1"/>
</dbReference>
<feature type="region of interest" description="Disordered" evidence="15">
    <location>
        <begin position="34"/>
        <end position="77"/>
    </location>
</feature>
<dbReference type="InterPro" id="IPR059000">
    <property type="entry name" value="ATPase_P-type_domA"/>
</dbReference>
<evidence type="ECO:0000256" key="11">
    <source>
        <dbReference type="ARBA" id="ARBA00023136"/>
    </source>
</evidence>
<dbReference type="InterPro" id="IPR036163">
    <property type="entry name" value="HMA_dom_sf"/>
</dbReference>
<dbReference type="InterPro" id="IPR023214">
    <property type="entry name" value="HAD_sf"/>
</dbReference>
<evidence type="ECO:0000313" key="17">
    <source>
        <dbReference type="EMBL" id="MFC5506358.1"/>
    </source>
</evidence>
<keyword evidence="10 14" id="KW-1133">Transmembrane helix</keyword>
<dbReference type="SFLD" id="SFLDS00003">
    <property type="entry name" value="Haloacid_Dehalogenase"/>
    <property type="match status" value="1"/>
</dbReference>
<dbReference type="SUPFAM" id="SSF56784">
    <property type="entry name" value="HAD-like"/>
    <property type="match status" value="1"/>
</dbReference>
<dbReference type="InterPro" id="IPR023298">
    <property type="entry name" value="ATPase_P-typ_TM_dom_sf"/>
</dbReference>
<evidence type="ECO:0000256" key="6">
    <source>
        <dbReference type="ARBA" id="ARBA00022723"/>
    </source>
</evidence>
<dbReference type="PANTHER" id="PTHR48085">
    <property type="entry name" value="CADMIUM/ZINC-TRANSPORTING ATPASE HMA2-RELATED"/>
    <property type="match status" value="1"/>
</dbReference>
<dbReference type="PRINTS" id="PR00119">
    <property type="entry name" value="CATATPASE"/>
</dbReference>
<keyword evidence="6 14" id="KW-0479">Metal-binding</keyword>
<dbReference type="Proteomes" id="UP001596060">
    <property type="component" value="Unassembled WGS sequence"/>
</dbReference>
<dbReference type="InterPro" id="IPR036412">
    <property type="entry name" value="HAD-like_sf"/>
</dbReference>
<dbReference type="SFLD" id="SFLDF00027">
    <property type="entry name" value="p-type_atpase"/>
    <property type="match status" value="1"/>
</dbReference>
<feature type="transmembrane region" description="Helical" evidence="14">
    <location>
        <begin position="175"/>
        <end position="193"/>
    </location>
</feature>
<feature type="domain" description="HMA" evidence="16">
    <location>
        <begin position="83"/>
        <end position="149"/>
    </location>
</feature>
<name>A0ABW0P1X9_9HYPH</name>
<evidence type="ECO:0000256" key="10">
    <source>
        <dbReference type="ARBA" id="ARBA00022989"/>
    </source>
</evidence>
<dbReference type="SUPFAM" id="SSF81665">
    <property type="entry name" value="Calcium ATPase, transmembrane domain M"/>
    <property type="match status" value="1"/>
</dbReference>
<dbReference type="InterPro" id="IPR018303">
    <property type="entry name" value="ATPase_P-typ_P_site"/>
</dbReference>
<dbReference type="InterPro" id="IPR001757">
    <property type="entry name" value="P_typ_ATPase"/>
</dbReference>
<feature type="transmembrane region" description="Helical" evidence="14">
    <location>
        <begin position="735"/>
        <end position="760"/>
    </location>
</feature>
<dbReference type="InterPro" id="IPR051014">
    <property type="entry name" value="Cation_Transport_ATPase_IB"/>
</dbReference>
<keyword evidence="18" id="KW-1185">Reference proteome</keyword>
<dbReference type="PRINTS" id="PR00941">
    <property type="entry name" value="CDATPASE"/>
</dbReference>
<dbReference type="Gene3D" id="3.30.70.100">
    <property type="match status" value="1"/>
</dbReference>
<dbReference type="PROSITE" id="PS50846">
    <property type="entry name" value="HMA_2"/>
    <property type="match status" value="1"/>
</dbReference>
<evidence type="ECO:0000256" key="15">
    <source>
        <dbReference type="SAM" id="MobiDB-lite"/>
    </source>
</evidence>
<evidence type="ECO:0000313" key="18">
    <source>
        <dbReference type="Proteomes" id="UP001596060"/>
    </source>
</evidence>
<dbReference type="PANTHER" id="PTHR48085:SF5">
    <property type="entry name" value="CADMIUM_ZINC-TRANSPORTING ATPASE HMA4-RELATED"/>
    <property type="match status" value="1"/>
</dbReference>
<feature type="compositionally biased region" description="Basic and acidic residues" evidence="15">
    <location>
        <begin position="52"/>
        <end position="77"/>
    </location>
</feature>
<dbReference type="Gene3D" id="2.70.150.10">
    <property type="entry name" value="Calcium-transporting ATPase, cytoplasmic transduction domain A"/>
    <property type="match status" value="1"/>
</dbReference>
<dbReference type="Pfam" id="PF00702">
    <property type="entry name" value="Hydrolase"/>
    <property type="match status" value="1"/>
</dbReference>
<evidence type="ECO:0000256" key="12">
    <source>
        <dbReference type="ARBA" id="ARBA00039097"/>
    </source>
</evidence>
<dbReference type="InterPro" id="IPR006121">
    <property type="entry name" value="HMA_dom"/>
</dbReference>
<dbReference type="PROSITE" id="PS00154">
    <property type="entry name" value="ATPASE_E1_E2"/>
    <property type="match status" value="1"/>
</dbReference>
<keyword evidence="7 14" id="KW-0547">Nucleotide-binding</keyword>
<keyword evidence="4" id="KW-0597">Phosphoprotein</keyword>
<dbReference type="InterPro" id="IPR017969">
    <property type="entry name" value="Heavy-metal-associated_CS"/>
</dbReference>
<dbReference type="PROSITE" id="PS01047">
    <property type="entry name" value="HMA_1"/>
    <property type="match status" value="1"/>
</dbReference>
<dbReference type="SFLD" id="SFLDG00002">
    <property type="entry name" value="C1.7:_P-type_atpase_like"/>
    <property type="match status" value="1"/>
</dbReference>
<gene>
    <name evidence="17" type="ORF">ACFPN9_13935</name>
</gene>
<evidence type="ECO:0000256" key="14">
    <source>
        <dbReference type="RuleBase" id="RU362081"/>
    </source>
</evidence>
<dbReference type="InterPro" id="IPR027256">
    <property type="entry name" value="P-typ_ATPase_IB"/>
</dbReference>
<organism evidence="17 18">
    <name type="scientific">Bosea massiliensis</name>
    <dbReference type="NCBI Taxonomy" id="151419"/>
    <lineage>
        <taxon>Bacteria</taxon>
        <taxon>Pseudomonadati</taxon>
        <taxon>Pseudomonadota</taxon>
        <taxon>Alphaproteobacteria</taxon>
        <taxon>Hyphomicrobiales</taxon>
        <taxon>Boseaceae</taxon>
        <taxon>Bosea</taxon>
    </lineage>
</organism>
<keyword evidence="11 14" id="KW-0472">Membrane</keyword>
<dbReference type="CDD" id="cd00371">
    <property type="entry name" value="HMA"/>
    <property type="match status" value="1"/>
</dbReference>
<keyword evidence="8 14" id="KW-0067">ATP-binding</keyword>
<dbReference type="InterPro" id="IPR023299">
    <property type="entry name" value="ATPase_P-typ_cyto_dom_N"/>
</dbReference>
<dbReference type="EMBL" id="JBHSLU010000040">
    <property type="protein sequence ID" value="MFC5506358.1"/>
    <property type="molecule type" value="Genomic_DNA"/>
</dbReference>
<evidence type="ECO:0000256" key="5">
    <source>
        <dbReference type="ARBA" id="ARBA00022692"/>
    </source>
</evidence>
<evidence type="ECO:0000259" key="16">
    <source>
        <dbReference type="PROSITE" id="PS50846"/>
    </source>
</evidence>
<dbReference type="NCBIfam" id="TIGR01494">
    <property type="entry name" value="ATPase_P-type"/>
    <property type="match status" value="1"/>
</dbReference>
<evidence type="ECO:0000256" key="2">
    <source>
        <dbReference type="ARBA" id="ARBA00006024"/>
    </source>
</evidence>
<comment type="subcellular location">
    <subcellularLocation>
        <location evidence="1">Cell membrane</location>
        <topology evidence="1">Multi-pass membrane protein</topology>
    </subcellularLocation>
</comment>
<dbReference type="Pfam" id="PF00403">
    <property type="entry name" value="HMA"/>
    <property type="match status" value="1"/>
</dbReference>
<comment type="catalytic activity">
    <reaction evidence="13">
        <text>Zn(2+)(in) + ATP + H2O = Zn(2+)(out) + ADP + phosphate + H(+)</text>
        <dbReference type="Rhea" id="RHEA:20621"/>
        <dbReference type="ChEBI" id="CHEBI:15377"/>
        <dbReference type="ChEBI" id="CHEBI:15378"/>
        <dbReference type="ChEBI" id="CHEBI:29105"/>
        <dbReference type="ChEBI" id="CHEBI:30616"/>
        <dbReference type="ChEBI" id="CHEBI:43474"/>
        <dbReference type="ChEBI" id="CHEBI:456216"/>
        <dbReference type="EC" id="7.2.2.12"/>
    </reaction>
</comment>
<evidence type="ECO:0000256" key="4">
    <source>
        <dbReference type="ARBA" id="ARBA00022553"/>
    </source>
</evidence>
<dbReference type="InterPro" id="IPR044492">
    <property type="entry name" value="P_typ_ATPase_HD_dom"/>
</dbReference>
<keyword evidence="3 14" id="KW-1003">Cell membrane</keyword>
<dbReference type="SUPFAM" id="SSF81653">
    <property type="entry name" value="Calcium ATPase, transduction domain A"/>
    <property type="match status" value="1"/>
</dbReference>
<feature type="transmembrane region" description="Helical" evidence="14">
    <location>
        <begin position="430"/>
        <end position="454"/>
    </location>
</feature>
<dbReference type="InterPro" id="IPR008250">
    <property type="entry name" value="ATPase_P-typ_transduc_dom_A_sf"/>
</dbReference>
<reference evidence="18" key="1">
    <citation type="journal article" date="2019" name="Int. J. Syst. Evol. Microbiol.">
        <title>The Global Catalogue of Microorganisms (GCM) 10K type strain sequencing project: providing services to taxonomists for standard genome sequencing and annotation.</title>
        <authorList>
            <consortium name="The Broad Institute Genomics Platform"/>
            <consortium name="The Broad Institute Genome Sequencing Center for Infectious Disease"/>
            <person name="Wu L."/>
            <person name="Ma J."/>
        </authorList>
    </citation>
    <scope>NUCLEOTIDE SEQUENCE [LARGE SCALE GENOMIC DNA]</scope>
    <source>
        <strain evidence="18">CCUG 43117</strain>
    </source>
</reference>
<evidence type="ECO:0000256" key="9">
    <source>
        <dbReference type="ARBA" id="ARBA00022967"/>
    </source>
</evidence>
<dbReference type="Gene3D" id="3.40.1110.10">
    <property type="entry name" value="Calcium-transporting ATPase, cytoplasmic domain N"/>
    <property type="match status" value="1"/>
</dbReference>